<keyword evidence="11 12" id="KW-1006">Bacterial flagellum protein export</keyword>
<gene>
    <name evidence="12" type="primary">flhB</name>
    <name evidence="14" type="ORF">SAMN04488134_101411</name>
</gene>
<dbReference type="InterPro" id="IPR006135">
    <property type="entry name" value="T3SS_substrate_exporter"/>
</dbReference>
<keyword evidence="4 12" id="KW-0813">Transport</keyword>
<dbReference type="NCBIfam" id="TIGR00328">
    <property type="entry name" value="flhB"/>
    <property type="match status" value="1"/>
</dbReference>
<dbReference type="OrthoDB" id="9807950at2"/>
<dbReference type="Gene3D" id="6.10.250.2080">
    <property type="match status" value="1"/>
</dbReference>
<evidence type="ECO:0000256" key="13">
    <source>
        <dbReference type="SAM" id="MobiDB-lite"/>
    </source>
</evidence>
<dbReference type="FunFam" id="3.40.1690.10:FF:000001">
    <property type="entry name" value="Flagellar biosynthetic protein FlhB"/>
    <property type="match status" value="1"/>
</dbReference>
<evidence type="ECO:0000256" key="12">
    <source>
        <dbReference type="RuleBase" id="RU364091"/>
    </source>
</evidence>
<evidence type="ECO:0000313" key="15">
    <source>
        <dbReference type="Proteomes" id="UP000199300"/>
    </source>
</evidence>
<dbReference type="RefSeq" id="WP_091495025.1">
    <property type="nucleotide sequence ID" value="NZ_FODJ01000001.1"/>
</dbReference>
<accession>A0A1H8HQP6</accession>
<proteinExistence type="inferred from homology"/>
<keyword evidence="14" id="KW-0969">Cilium</keyword>
<name>A0A1H8HQP6_9BACI</name>
<evidence type="ECO:0000256" key="3">
    <source>
        <dbReference type="ARBA" id="ARBA00021622"/>
    </source>
</evidence>
<dbReference type="GO" id="GO:0044780">
    <property type="term" value="P:bacterial-type flagellum assembly"/>
    <property type="evidence" value="ECO:0007669"/>
    <property type="project" value="InterPro"/>
</dbReference>
<keyword evidence="7 12" id="KW-1005">Bacterial flagellum biogenesis</keyword>
<evidence type="ECO:0000256" key="9">
    <source>
        <dbReference type="ARBA" id="ARBA00022989"/>
    </source>
</evidence>
<keyword evidence="10 12" id="KW-0472">Membrane</keyword>
<evidence type="ECO:0000256" key="11">
    <source>
        <dbReference type="ARBA" id="ARBA00023225"/>
    </source>
</evidence>
<evidence type="ECO:0000313" key="14">
    <source>
        <dbReference type="EMBL" id="SEN58246.1"/>
    </source>
</evidence>
<keyword evidence="14" id="KW-0282">Flagellum</keyword>
<dbReference type="PRINTS" id="PR00950">
    <property type="entry name" value="TYPE3IMSPROT"/>
</dbReference>
<dbReference type="PANTHER" id="PTHR30531">
    <property type="entry name" value="FLAGELLAR BIOSYNTHETIC PROTEIN FLHB"/>
    <property type="match status" value="1"/>
</dbReference>
<comment type="subcellular location">
    <subcellularLocation>
        <location evidence="1">Cell membrane</location>
        <topology evidence="1">Multi-pass membrane protein</topology>
    </subcellularLocation>
</comment>
<feature type="transmembrane region" description="Helical" evidence="12">
    <location>
        <begin position="37"/>
        <end position="57"/>
    </location>
</feature>
<dbReference type="PANTHER" id="PTHR30531:SF12">
    <property type="entry name" value="FLAGELLAR BIOSYNTHETIC PROTEIN FLHB"/>
    <property type="match status" value="1"/>
</dbReference>
<feature type="compositionally biased region" description="Basic and acidic residues" evidence="13">
    <location>
        <begin position="12"/>
        <end position="27"/>
    </location>
</feature>
<dbReference type="InterPro" id="IPR029025">
    <property type="entry name" value="T3SS_substrate_exporter_C"/>
</dbReference>
<evidence type="ECO:0000256" key="10">
    <source>
        <dbReference type="ARBA" id="ARBA00023136"/>
    </source>
</evidence>
<dbReference type="Gene3D" id="3.40.1690.10">
    <property type="entry name" value="secretion proteins EscU"/>
    <property type="match status" value="1"/>
</dbReference>
<dbReference type="GO" id="GO:0009306">
    <property type="term" value="P:protein secretion"/>
    <property type="evidence" value="ECO:0007669"/>
    <property type="project" value="InterPro"/>
</dbReference>
<dbReference type="GO" id="GO:0005886">
    <property type="term" value="C:plasma membrane"/>
    <property type="evidence" value="ECO:0007669"/>
    <property type="project" value="UniProtKB-SubCell"/>
</dbReference>
<feature type="transmembrane region" description="Helical" evidence="12">
    <location>
        <begin position="93"/>
        <end position="121"/>
    </location>
</feature>
<dbReference type="AlphaFoldDB" id="A0A1H8HQP6"/>
<dbReference type="Pfam" id="PF01312">
    <property type="entry name" value="Bac_export_2"/>
    <property type="match status" value="1"/>
</dbReference>
<evidence type="ECO:0000256" key="7">
    <source>
        <dbReference type="ARBA" id="ARBA00022795"/>
    </source>
</evidence>
<keyword evidence="5 12" id="KW-1003">Cell membrane</keyword>
<feature type="transmembrane region" description="Helical" evidence="12">
    <location>
        <begin position="197"/>
        <end position="215"/>
    </location>
</feature>
<keyword evidence="14" id="KW-0966">Cell projection</keyword>
<keyword evidence="15" id="KW-1185">Reference proteome</keyword>
<evidence type="ECO:0000256" key="2">
    <source>
        <dbReference type="ARBA" id="ARBA00010690"/>
    </source>
</evidence>
<protein>
    <recommendedName>
        <fullName evidence="3 12">Flagellar biosynthetic protein FlhB</fullName>
    </recommendedName>
</protein>
<evidence type="ECO:0000256" key="5">
    <source>
        <dbReference type="ARBA" id="ARBA00022475"/>
    </source>
</evidence>
<feature type="region of interest" description="Disordered" evidence="13">
    <location>
        <begin position="9"/>
        <end position="29"/>
    </location>
</feature>
<evidence type="ECO:0000256" key="1">
    <source>
        <dbReference type="ARBA" id="ARBA00004651"/>
    </source>
</evidence>
<organism evidence="14 15">
    <name type="scientific">Amphibacillus marinus</name>
    <dbReference type="NCBI Taxonomy" id="872970"/>
    <lineage>
        <taxon>Bacteria</taxon>
        <taxon>Bacillati</taxon>
        <taxon>Bacillota</taxon>
        <taxon>Bacilli</taxon>
        <taxon>Bacillales</taxon>
        <taxon>Bacillaceae</taxon>
        <taxon>Amphibacillus</taxon>
    </lineage>
</organism>
<reference evidence="14 15" key="1">
    <citation type="submission" date="2016-10" db="EMBL/GenBank/DDBJ databases">
        <authorList>
            <person name="de Groot N.N."/>
        </authorList>
    </citation>
    <scope>NUCLEOTIDE SEQUENCE [LARGE SCALE GENOMIC DNA]</scope>
    <source>
        <strain evidence="14 15">CGMCC 1.10434</strain>
    </source>
</reference>
<comment type="similarity">
    <text evidence="2 12">Belongs to the type III secretion exporter family.</text>
</comment>
<dbReference type="SUPFAM" id="SSF160544">
    <property type="entry name" value="EscU C-terminal domain-like"/>
    <property type="match status" value="1"/>
</dbReference>
<evidence type="ECO:0000256" key="8">
    <source>
        <dbReference type="ARBA" id="ARBA00022927"/>
    </source>
</evidence>
<comment type="function">
    <text evidence="12">Required for formation of the rod structure in the basal body of the flagellar apparatus. Together with FliI and FliH, may constitute the export apparatus of flagellin.</text>
</comment>
<sequence length="358" mass="40465">MLQLDLQFFSGEKTEKATPKKREDTRKKGQVAKSQDLNTAILLFLMFLTFIAIGPFWKERMTNLFSRTFSEFIFTNVTQGSIHLVFIEVVNYMAITIAPVLVVAVIAGISATFLQIGFLFTTEPLQFKLDKLNPISGAKKIFSIRAIVELVKSLLKIAIIGTVTFSVLWLNKDEMMMLAQGNIDSALSFFGRTATQMGIYASIAILILGILDYGYQRFDYEKNIRMSKNDIKDEHKNIEGDPLIKSKIKEKQRQMAMRRMMSDVPQADVVITNPTHFAIAIKYDETKADAPYVVAKGVDYVALKIRQIATNHDVMLVENRPLARALYAEAEIGQAINESFYQAVAEVLAYVYQVEKRA</sequence>
<feature type="transmembrane region" description="Helical" evidence="12">
    <location>
        <begin position="142"/>
        <end position="170"/>
    </location>
</feature>
<dbReference type="InterPro" id="IPR006136">
    <property type="entry name" value="FlhB"/>
</dbReference>
<evidence type="ECO:0000256" key="4">
    <source>
        <dbReference type="ARBA" id="ARBA00022448"/>
    </source>
</evidence>
<keyword evidence="8 12" id="KW-0653">Protein transport</keyword>
<dbReference type="STRING" id="872970.SAMN04488134_101411"/>
<dbReference type="Proteomes" id="UP000199300">
    <property type="component" value="Unassembled WGS sequence"/>
</dbReference>
<keyword evidence="9 12" id="KW-1133">Transmembrane helix</keyword>
<keyword evidence="6 12" id="KW-0812">Transmembrane</keyword>
<dbReference type="EMBL" id="FODJ01000001">
    <property type="protein sequence ID" value="SEN58246.1"/>
    <property type="molecule type" value="Genomic_DNA"/>
</dbReference>
<evidence type="ECO:0000256" key="6">
    <source>
        <dbReference type="ARBA" id="ARBA00022692"/>
    </source>
</evidence>